<dbReference type="Gene3D" id="2.40.170.20">
    <property type="entry name" value="TonB-dependent receptor, beta-barrel domain"/>
    <property type="match status" value="1"/>
</dbReference>
<evidence type="ECO:0000313" key="12">
    <source>
        <dbReference type="EMBL" id="HEA19521.1"/>
    </source>
</evidence>
<evidence type="ECO:0000256" key="6">
    <source>
        <dbReference type="ARBA" id="ARBA00023136"/>
    </source>
</evidence>
<keyword evidence="5 9" id="KW-0798">TonB box</keyword>
<dbReference type="GO" id="GO:0009279">
    <property type="term" value="C:cell outer membrane"/>
    <property type="evidence" value="ECO:0007669"/>
    <property type="project" value="UniProtKB-SubCell"/>
</dbReference>
<reference evidence="12" key="1">
    <citation type="journal article" date="2020" name="mSystems">
        <title>Genome- and Community-Level Interaction Insights into Carbon Utilization and Element Cycling Functions of Hydrothermarchaeota in Hydrothermal Sediment.</title>
        <authorList>
            <person name="Zhou Z."/>
            <person name="Liu Y."/>
            <person name="Xu W."/>
            <person name="Pan J."/>
            <person name="Luo Z.H."/>
            <person name="Li M."/>
        </authorList>
    </citation>
    <scope>NUCLEOTIDE SEQUENCE [LARGE SCALE GENOMIC DNA]</scope>
    <source>
        <strain evidence="12">HyVt-345</strain>
    </source>
</reference>
<gene>
    <name evidence="12" type="ORF">ENH87_01215</name>
</gene>
<dbReference type="InterPro" id="IPR000531">
    <property type="entry name" value="Beta-barrel_TonB"/>
</dbReference>
<feature type="domain" description="TonB-dependent receptor plug" evidence="11">
    <location>
        <begin position="258"/>
        <end position="362"/>
    </location>
</feature>
<dbReference type="InterPro" id="IPR039426">
    <property type="entry name" value="TonB-dep_rcpt-like"/>
</dbReference>
<keyword evidence="2 8" id="KW-0813">Transport</keyword>
<dbReference type="SUPFAM" id="SSF56935">
    <property type="entry name" value="Porins"/>
    <property type="match status" value="1"/>
</dbReference>
<evidence type="ECO:0000256" key="7">
    <source>
        <dbReference type="ARBA" id="ARBA00023237"/>
    </source>
</evidence>
<evidence type="ECO:0000256" key="2">
    <source>
        <dbReference type="ARBA" id="ARBA00022448"/>
    </source>
</evidence>
<dbReference type="Gene3D" id="2.60.40.1120">
    <property type="entry name" value="Carboxypeptidase-like, regulatory domain"/>
    <property type="match status" value="1"/>
</dbReference>
<dbReference type="InterPro" id="IPR012910">
    <property type="entry name" value="Plug_dom"/>
</dbReference>
<evidence type="ECO:0000256" key="8">
    <source>
        <dbReference type="PROSITE-ProRule" id="PRU01360"/>
    </source>
</evidence>
<evidence type="ECO:0000256" key="9">
    <source>
        <dbReference type="RuleBase" id="RU003357"/>
    </source>
</evidence>
<protein>
    <submittedName>
        <fullName evidence="12">SusC/RagA family TonB-linked outer membrane protein</fullName>
    </submittedName>
</protein>
<keyword evidence="7 8" id="KW-0998">Cell outer membrane</keyword>
<dbReference type="InterPro" id="IPR023997">
    <property type="entry name" value="TonB-dep_OMP_SusC/RagA_CS"/>
</dbReference>
<comment type="subcellular location">
    <subcellularLocation>
        <location evidence="1 8">Cell outer membrane</location>
        <topology evidence="1 8">Multi-pass membrane protein</topology>
    </subcellularLocation>
</comment>
<dbReference type="FunFam" id="2.170.130.10:FF:000003">
    <property type="entry name" value="SusC/RagA family TonB-linked outer membrane protein"/>
    <property type="match status" value="1"/>
</dbReference>
<sequence>MRGLQLVRTVRLPYNIMLKNNHLKHIEIMEKPPKIAIHSPLKFRYYMKKKLSMILFCLLAIATYGNPEYVQRTKISLDFKNATLQEVIDEIESKTEFRFFFSTKVVDTSRKVSIAVKSKPINRILPLLFQEENISYEIYDRKILLKKNDIKKTDESSNTLSVETVQLSVNGKVTDSEGLPLPGANVLEKGTTNGVTADFDGNFSIALADENATLVISYIGFATKEVAVNGQTTLNVSLEESTAGLDEVVVVGYGTQKKLNLTGAVSAIQSEDLQNRPITSSSQALQGIQGVYINQVGGQPGNDAATIRVRGVGTLNNNNPLVLVNGIEFPINDLNPNDIESITVLKDAASAAIYGSRAANGVVLVTTKKGSEKSQLTYSNSVGVQEVISLPNVVKDPIRWFNLYSQAQLNFGTSEEALVFPQPFIDEYRSGMQTDAFTYPNNDWYDIMFDTAFIQQHNLRFTGGSEKTTYALSLGILDQNGVLRSTDSNRYNANFTVNSELNQSISIGGTFNFSYKDRNEPVVGIPETMEMIFKAQSYHPTVLQDGNYGMNFFDIPGHRRFRNPLALTDEGDTDIKNLKLFLNTFAEVKLPFDIVYKLNVAFTSENERQKIFTPQITLYDAKTEQPTQIQAGGNPFVTFGNQQRGVDQRDNESLNWTVFNTLKWNKAFTDDTDLSILLGTSYENFGNSFFTAANEGYLGNDLFELNAGSTNPTVSGNSTQSSLISYFGRANYVLKDKYLFEANFRYDGSSRFAEGNKWGFFPSVSAGWRLNEENFLKEVDWLGQLKIRGSWGQLGNERIGLFRYLDLISPGQDYIFGNSINPGTGVLVDNDEEITWETTTISNIGVDATFFGSKLTTSLEYFQKTTDDVLRPVGIPSQVGALGGPIRNIGTIENNGIEVALGYRSSIGDFRYDVSGSMTYIVNKVVDLDGEIILEDLSTDGRGPFNITQEGRPINQFLLYQADGLFQSQEEIDSHPFQGSDTRPGYIRYKDLDNNGVIDLNDRRAEGNTIPKYTYSFNINFGYKNWSLNTFWQGVEDVQTYNKHVSGVPFWFGTSLPIGWANDSWTPENRDASFPILTRYQDAQATLFRPSDYWLLDASYLRLKNIQLTYDFGPGILERLGMSKLSIFCNAQNLLTFTPLEDFDPETDLIGNNFFDYPSTKIYTFGINISF</sequence>
<dbReference type="Pfam" id="PF07715">
    <property type="entry name" value="Plug"/>
    <property type="match status" value="1"/>
</dbReference>
<evidence type="ECO:0000259" key="10">
    <source>
        <dbReference type="Pfam" id="PF00593"/>
    </source>
</evidence>
<accession>A0A831QMM8</accession>
<dbReference type="FunFam" id="2.60.40.1120:FF:000003">
    <property type="entry name" value="Outer membrane protein Omp121"/>
    <property type="match status" value="1"/>
</dbReference>
<comment type="caution">
    <text evidence="12">The sequence shown here is derived from an EMBL/GenBank/DDBJ whole genome shotgun (WGS) entry which is preliminary data.</text>
</comment>
<organism evidence="12">
    <name type="scientific">Pricia antarctica</name>
    <dbReference type="NCBI Taxonomy" id="641691"/>
    <lineage>
        <taxon>Bacteria</taxon>
        <taxon>Pseudomonadati</taxon>
        <taxon>Bacteroidota</taxon>
        <taxon>Flavobacteriia</taxon>
        <taxon>Flavobacteriales</taxon>
        <taxon>Flavobacteriaceae</taxon>
        <taxon>Pricia</taxon>
    </lineage>
</organism>
<dbReference type="Pfam" id="PF00593">
    <property type="entry name" value="TonB_dep_Rec_b-barrel"/>
    <property type="match status" value="1"/>
</dbReference>
<dbReference type="InterPro" id="IPR023996">
    <property type="entry name" value="TonB-dep_OMP_SusC/RagA"/>
</dbReference>
<keyword evidence="6 8" id="KW-0472">Membrane</keyword>
<dbReference type="NCBIfam" id="TIGR04056">
    <property type="entry name" value="OMP_RagA_SusC"/>
    <property type="match status" value="1"/>
</dbReference>
<evidence type="ECO:0000256" key="4">
    <source>
        <dbReference type="ARBA" id="ARBA00022692"/>
    </source>
</evidence>
<dbReference type="SUPFAM" id="SSF49464">
    <property type="entry name" value="Carboxypeptidase regulatory domain-like"/>
    <property type="match status" value="1"/>
</dbReference>
<proteinExistence type="inferred from homology"/>
<dbReference type="Gene3D" id="2.170.130.10">
    <property type="entry name" value="TonB-dependent receptor, plug domain"/>
    <property type="match status" value="1"/>
</dbReference>
<evidence type="ECO:0000256" key="1">
    <source>
        <dbReference type="ARBA" id="ARBA00004571"/>
    </source>
</evidence>
<feature type="domain" description="TonB-dependent receptor-like beta-barrel" evidence="10">
    <location>
        <begin position="620"/>
        <end position="1134"/>
    </location>
</feature>
<keyword evidence="4 8" id="KW-0812">Transmembrane</keyword>
<dbReference type="NCBIfam" id="TIGR04057">
    <property type="entry name" value="SusC_RagA_signa"/>
    <property type="match status" value="1"/>
</dbReference>
<dbReference type="InterPro" id="IPR036942">
    <property type="entry name" value="Beta-barrel_TonB_sf"/>
</dbReference>
<dbReference type="InterPro" id="IPR037066">
    <property type="entry name" value="Plug_dom_sf"/>
</dbReference>
<dbReference type="PROSITE" id="PS52016">
    <property type="entry name" value="TONB_DEPENDENT_REC_3"/>
    <property type="match status" value="1"/>
</dbReference>
<evidence type="ECO:0000256" key="5">
    <source>
        <dbReference type="ARBA" id="ARBA00023077"/>
    </source>
</evidence>
<name>A0A831QMM8_9FLAO</name>
<dbReference type="Pfam" id="PF13715">
    <property type="entry name" value="CarbopepD_reg_2"/>
    <property type="match status" value="1"/>
</dbReference>
<evidence type="ECO:0000256" key="3">
    <source>
        <dbReference type="ARBA" id="ARBA00022452"/>
    </source>
</evidence>
<comment type="similarity">
    <text evidence="8 9">Belongs to the TonB-dependent receptor family.</text>
</comment>
<dbReference type="Proteomes" id="UP000886191">
    <property type="component" value="Unassembled WGS sequence"/>
</dbReference>
<keyword evidence="3 8" id="KW-1134">Transmembrane beta strand</keyword>
<dbReference type="InterPro" id="IPR008969">
    <property type="entry name" value="CarboxyPept-like_regulatory"/>
</dbReference>
<dbReference type="EMBL" id="DRGL01000009">
    <property type="protein sequence ID" value="HEA19521.1"/>
    <property type="molecule type" value="Genomic_DNA"/>
</dbReference>
<dbReference type="AlphaFoldDB" id="A0A831QMM8"/>
<evidence type="ECO:0000259" key="11">
    <source>
        <dbReference type="Pfam" id="PF07715"/>
    </source>
</evidence>